<dbReference type="Gene3D" id="3.40.50.150">
    <property type="entry name" value="Vaccinia Virus protein VP39"/>
    <property type="match status" value="1"/>
</dbReference>
<gene>
    <name evidence="2" type="ORF">TWF694_005015</name>
</gene>
<dbReference type="EMBL" id="JAVHJO010000016">
    <property type="protein sequence ID" value="KAK6526423.1"/>
    <property type="molecule type" value="Genomic_DNA"/>
</dbReference>
<keyword evidence="3" id="KW-1185">Reference proteome</keyword>
<dbReference type="PANTHER" id="PTHR43861:SF1">
    <property type="entry name" value="TRANS-ACONITATE 2-METHYLTRANSFERASE"/>
    <property type="match status" value="1"/>
</dbReference>
<dbReference type="GO" id="GO:0008757">
    <property type="term" value="F:S-adenosylmethionine-dependent methyltransferase activity"/>
    <property type="evidence" value="ECO:0007669"/>
    <property type="project" value="InterPro"/>
</dbReference>
<dbReference type="SUPFAM" id="SSF53335">
    <property type="entry name" value="S-adenosyl-L-methionine-dependent methyltransferases"/>
    <property type="match status" value="1"/>
</dbReference>
<evidence type="ECO:0000313" key="2">
    <source>
        <dbReference type="EMBL" id="KAK6526423.1"/>
    </source>
</evidence>
<proteinExistence type="predicted"/>
<dbReference type="InterPro" id="IPR029063">
    <property type="entry name" value="SAM-dependent_MTases_sf"/>
</dbReference>
<dbReference type="AlphaFoldDB" id="A0AAV9WUC4"/>
<accession>A0AAV9WUC4</accession>
<evidence type="ECO:0000313" key="3">
    <source>
        <dbReference type="Proteomes" id="UP001365542"/>
    </source>
</evidence>
<evidence type="ECO:0000259" key="1">
    <source>
        <dbReference type="Pfam" id="PF08241"/>
    </source>
</evidence>
<protein>
    <recommendedName>
        <fullName evidence="1">Methyltransferase type 11 domain-containing protein</fullName>
    </recommendedName>
</protein>
<name>A0AAV9WUC4_9PEZI</name>
<feature type="domain" description="Methyltransferase type 11" evidence="1">
    <location>
        <begin position="42"/>
        <end position="144"/>
    </location>
</feature>
<dbReference type="InterPro" id="IPR013216">
    <property type="entry name" value="Methyltransf_11"/>
</dbReference>
<reference evidence="2 3" key="1">
    <citation type="submission" date="2019-10" db="EMBL/GenBank/DDBJ databases">
        <authorList>
            <person name="Palmer J.M."/>
        </authorList>
    </citation>
    <scope>NUCLEOTIDE SEQUENCE [LARGE SCALE GENOMIC DNA]</scope>
    <source>
        <strain evidence="2 3">TWF694</strain>
    </source>
</reference>
<comment type="caution">
    <text evidence="2">The sequence shown here is derived from an EMBL/GenBank/DDBJ whole genome shotgun (WGS) entry which is preliminary data.</text>
</comment>
<dbReference type="CDD" id="cd02440">
    <property type="entry name" value="AdoMet_MTases"/>
    <property type="match status" value="1"/>
</dbReference>
<organism evidence="2 3">
    <name type="scientific">Orbilia ellipsospora</name>
    <dbReference type="NCBI Taxonomy" id="2528407"/>
    <lineage>
        <taxon>Eukaryota</taxon>
        <taxon>Fungi</taxon>
        <taxon>Dikarya</taxon>
        <taxon>Ascomycota</taxon>
        <taxon>Pezizomycotina</taxon>
        <taxon>Orbiliomycetes</taxon>
        <taxon>Orbiliales</taxon>
        <taxon>Orbiliaceae</taxon>
        <taxon>Orbilia</taxon>
    </lineage>
</organism>
<dbReference type="Proteomes" id="UP001365542">
    <property type="component" value="Unassembled WGS sequence"/>
</dbReference>
<dbReference type="Pfam" id="PF08241">
    <property type="entry name" value="Methyltransf_11"/>
    <property type="match status" value="1"/>
</dbReference>
<dbReference type="PANTHER" id="PTHR43861">
    <property type="entry name" value="TRANS-ACONITATE 2-METHYLTRANSFERASE-RELATED"/>
    <property type="match status" value="1"/>
</dbReference>
<sequence length="279" mass="31038">MSDLKNTSYSHESYSTHAGFVPLLTSKITTLLAPQPHEKIIDLGAGDLILTSKLSPHCTQVLALDASTELLTSGRSLFPESKYPNLQTKILDCRYLLQEKEIVDGSWDKVFSNAALHWILRDPTTRLDVLRGVHGCLKPGGKFVAEMGGFGNIDEIHVAITAALVMSGVSAEKVREVNPWFYPSKEFMKKMLEEVGFEVEVIEIEYRPTELSLEDEGGEGGVKAWIEMFGQRFLELMGEGERGKVAAVARGLLEGISRREDGRWIAGYVRLRWVAVKKA</sequence>